<evidence type="ECO:0000313" key="2">
    <source>
        <dbReference type="EMBL" id="KJX96989.1"/>
    </source>
</evidence>
<feature type="compositionally biased region" description="Basic and acidic residues" evidence="1">
    <location>
        <begin position="81"/>
        <end position="95"/>
    </location>
</feature>
<dbReference type="OrthoDB" id="5071263at2759"/>
<protein>
    <submittedName>
        <fullName evidence="2">Uncharacterized protein</fullName>
    </submittedName>
</protein>
<reference evidence="2 3" key="1">
    <citation type="submission" date="2015-03" db="EMBL/GenBank/DDBJ databases">
        <title>RNA-seq based gene annotation and comparative genomics of four Zymoseptoria species reveal species-specific pathogenicity related genes and transposable element activity.</title>
        <authorList>
            <person name="Grandaubert J."/>
            <person name="Bhattacharyya A."/>
            <person name="Stukenbrock E.H."/>
        </authorList>
    </citation>
    <scope>NUCLEOTIDE SEQUENCE [LARGE SCALE GENOMIC DNA]</scope>
    <source>
        <strain evidence="2 3">Zb18110</strain>
    </source>
</reference>
<organism evidence="2 3">
    <name type="scientific">Zymoseptoria brevis</name>
    <dbReference type="NCBI Taxonomy" id="1047168"/>
    <lineage>
        <taxon>Eukaryota</taxon>
        <taxon>Fungi</taxon>
        <taxon>Dikarya</taxon>
        <taxon>Ascomycota</taxon>
        <taxon>Pezizomycotina</taxon>
        <taxon>Dothideomycetes</taxon>
        <taxon>Dothideomycetidae</taxon>
        <taxon>Mycosphaerellales</taxon>
        <taxon>Mycosphaerellaceae</taxon>
        <taxon>Zymoseptoria</taxon>
    </lineage>
</organism>
<evidence type="ECO:0000313" key="3">
    <source>
        <dbReference type="Proteomes" id="UP000033647"/>
    </source>
</evidence>
<name>A0A0F4GHT1_9PEZI</name>
<dbReference type="EMBL" id="LAFY01000584">
    <property type="protein sequence ID" value="KJX96989.1"/>
    <property type="molecule type" value="Genomic_DNA"/>
</dbReference>
<evidence type="ECO:0000256" key="1">
    <source>
        <dbReference type="SAM" id="MobiDB-lite"/>
    </source>
</evidence>
<sequence length="95" mass="10534">MPKLPKILGYNLDKLPPVFKSAKVGEIESAKIKTRGSEDPVHRSEYNKKDTNEILSVQIKPLSGVQKTHHVYADGTGTLKLGDKREFSTSAGKRE</sequence>
<comment type="caution">
    <text evidence="2">The sequence shown here is derived from an EMBL/GenBank/DDBJ whole genome shotgun (WGS) entry which is preliminary data.</text>
</comment>
<feature type="region of interest" description="Disordered" evidence="1">
    <location>
        <begin position="76"/>
        <end position="95"/>
    </location>
</feature>
<dbReference type="Proteomes" id="UP000033647">
    <property type="component" value="Unassembled WGS sequence"/>
</dbReference>
<gene>
    <name evidence="2" type="ORF">TI39_contig592g00013</name>
</gene>
<keyword evidence="3" id="KW-1185">Reference proteome</keyword>
<dbReference type="AlphaFoldDB" id="A0A0F4GHT1"/>
<proteinExistence type="predicted"/>
<accession>A0A0F4GHT1</accession>